<evidence type="ECO:0000256" key="9">
    <source>
        <dbReference type="ARBA" id="ARBA00030757"/>
    </source>
</evidence>
<gene>
    <name evidence="12" type="ORF">D7231_17915</name>
</gene>
<dbReference type="EMBL" id="RBAM01000007">
    <property type="protein sequence ID" value="RKN70783.1"/>
    <property type="molecule type" value="Genomic_DNA"/>
</dbReference>
<keyword evidence="8" id="KW-0949">S-adenosyl-L-methionine</keyword>
<evidence type="ECO:0000256" key="6">
    <source>
        <dbReference type="ARBA" id="ARBA00022603"/>
    </source>
</evidence>
<evidence type="ECO:0000256" key="5">
    <source>
        <dbReference type="ARBA" id="ARBA00022490"/>
    </source>
</evidence>
<evidence type="ECO:0000256" key="3">
    <source>
        <dbReference type="ARBA" id="ARBA00011890"/>
    </source>
</evidence>
<keyword evidence="5" id="KW-0963">Cytoplasm</keyword>
<reference evidence="12 13" key="1">
    <citation type="journal article" date="2015" name="Antonie Van Leeuwenhoek">
        <title>Streptomyces klenkii sp. nov., isolated from deep marine sediment.</title>
        <authorList>
            <person name="Veyisoglu A."/>
            <person name="Sahin N."/>
        </authorList>
    </citation>
    <scope>NUCLEOTIDE SEQUENCE [LARGE SCALE GENOMIC DNA]</scope>
    <source>
        <strain evidence="12 13">KCTC 29202</strain>
    </source>
</reference>
<evidence type="ECO:0000256" key="8">
    <source>
        <dbReference type="ARBA" id="ARBA00022691"/>
    </source>
</evidence>
<keyword evidence="13" id="KW-1185">Reference proteome</keyword>
<name>A0A3B0BCC0_9ACTN</name>
<evidence type="ECO:0000256" key="10">
    <source>
        <dbReference type="ARBA" id="ARBA00031323"/>
    </source>
</evidence>
<evidence type="ECO:0000313" key="12">
    <source>
        <dbReference type="EMBL" id="RKN70783.1"/>
    </source>
</evidence>
<dbReference type="Gene3D" id="3.40.50.150">
    <property type="entry name" value="Vaccinia Virus protein VP39"/>
    <property type="match status" value="1"/>
</dbReference>
<evidence type="ECO:0000256" key="4">
    <source>
        <dbReference type="ARBA" id="ARBA00013346"/>
    </source>
</evidence>
<evidence type="ECO:0000256" key="7">
    <source>
        <dbReference type="ARBA" id="ARBA00022679"/>
    </source>
</evidence>
<comment type="caution">
    <text evidence="12">The sequence shown here is derived from an EMBL/GenBank/DDBJ whole genome shotgun (WGS) entry which is preliminary data.</text>
</comment>
<dbReference type="GO" id="GO:0032259">
    <property type="term" value="P:methylation"/>
    <property type="evidence" value="ECO:0007669"/>
    <property type="project" value="UniProtKB-KW"/>
</dbReference>
<dbReference type="PANTHER" id="PTHR11579:SF0">
    <property type="entry name" value="PROTEIN-L-ISOASPARTATE(D-ASPARTATE) O-METHYLTRANSFERASE"/>
    <property type="match status" value="1"/>
</dbReference>
<dbReference type="GO" id="GO:0004719">
    <property type="term" value="F:protein-L-isoaspartate (D-aspartate) O-methyltransferase activity"/>
    <property type="evidence" value="ECO:0007669"/>
    <property type="project" value="UniProtKB-EC"/>
</dbReference>
<evidence type="ECO:0000256" key="1">
    <source>
        <dbReference type="ARBA" id="ARBA00004496"/>
    </source>
</evidence>
<dbReference type="Proteomes" id="UP000270343">
    <property type="component" value="Unassembled WGS sequence"/>
</dbReference>
<dbReference type="OrthoDB" id="3450072at2"/>
<dbReference type="InterPro" id="IPR000682">
    <property type="entry name" value="PCMT"/>
</dbReference>
<proteinExistence type="inferred from homology"/>
<dbReference type="PANTHER" id="PTHR11579">
    <property type="entry name" value="PROTEIN-L-ISOASPARTATE O-METHYLTRANSFERASE"/>
    <property type="match status" value="1"/>
</dbReference>
<accession>A0A3B0BCC0</accession>
<organism evidence="12 13">
    <name type="scientific">Streptomyces klenkii</name>
    <dbReference type="NCBI Taxonomy" id="1420899"/>
    <lineage>
        <taxon>Bacteria</taxon>
        <taxon>Bacillati</taxon>
        <taxon>Actinomycetota</taxon>
        <taxon>Actinomycetes</taxon>
        <taxon>Kitasatosporales</taxon>
        <taxon>Streptomycetaceae</taxon>
        <taxon>Streptomyces</taxon>
    </lineage>
</organism>
<dbReference type="Pfam" id="PF01135">
    <property type="entry name" value="PCMT"/>
    <property type="match status" value="1"/>
</dbReference>
<keyword evidence="7 12" id="KW-0808">Transferase</keyword>
<dbReference type="EC" id="2.1.1.77" evidence="3"/>
<keyword evidence="6 12" id="KW-0489">Methyltransferase</keyword>
<comment type="subcellular location">
    <subcellularLocation>
        <location evidence="1">Cytoplasm</location>
    </subcellularLocation>
</comment>
<comment type="similarity">
    <text evidence="2">Belongs to the methyltransferase superfamily. L-isoaspartyl/D-aspartyl protein methyltransferase family.</text>
</comment>
<dbReference type="InterPro" id="IPR029063">
    <property type="entry name" value="SAM-dependent_MTases_sf"/>
</dbReference>
<dbReference type="CDD" id="cd02440">
    <property type="entry name" value="AdoMet_MTases"/>
    <property type="match status" value="1"/>
</dbReference>
<dbReference type="GO" id="GO:0005737">
    <property type="term" value="C:cytoplasm"/>
    <property type="evidence" value="ECO:0007669"/>
    <property type="project" value="UniProtKB-SubCell"/>
</dbReference>
<dbReference type="RefSeq" id="WP_120756495.1">
    <property type="nucleotide sequence ID" value="NZ_JBFADQ010000010.1"/>
</dbReference>
<dbReference type="AlphaFoldDB" id="A0A3B0BCC0"/>
<evidence type="ECO:0000256" key="2">
    <source>
        <dbReference type="ARBA" id="ARBA00005369"/>
    </source>
</evidence>
<sequence>MNWEPRAAALAERVTHRSSRWRAPVARTPRHQLAPRWWERGPDGWTLRDGPSDEARWLDAAYSDKTIVTRVSGLHADLAATGDRPAGLPTSSSTLPSLNVSMLQHARLGDGDTLGHIGTGPGYADALACHRLGDKQVTTVDVDPYLAEAARARLDEMGLHPAVVSLDATGDLPGMFDRIVATVAVRPIPASWLAALNPGGRLVTTIAGTSLLITAEKNDEGGAAGRVEWDRAGFMHTRHGADYPPRLAALVTTAREHDGDAIGTGRYPVVHVTEAWDLASMLDIMVPGIEHEYSEDDEQRVAVMVHADGSWARATARADECPRVHQGGPRRLWDALDDIRTYWLTNGELPVRGARVYVKPDGSTYLARGKWRAKL</sequence>
<dbReference type="SUPFAM" id="SSF53335">
    <property type="entry name" value="S-adenosyl-L-methionine-dependent methyltransferases"/>
    <property type="match status" value="1"/>
</dbReference>
<evidence type="ECO:0000256" key="11">
    <source>
        <dbReference type="ARBA" id="ARBA00031350"/>
    </source>
</evidence>
<evidence type="ECO:0000313" key="13">
    <source>
        <dbReference type="Proteomes" id="UP000270343"/>
    </source>
</evidence>
<protein>
    <recommendedName>
        <fullName evidence="4">Protein-L-isoaspartate O-methyltransferase</fullName>
        <ecNumber evidence="3">2.1.1.77</ecNumber>
    </recommendedName>
    <alternativeName>
        <fullName evidence="11">L-isoaspartyl protein carboxyl methyltransferase</fullName>
    </alternativeName>
    <alternativeName>
        <fullName evidence="9">Protein L-isoaspartyl methyltransferase</fullName>
    </alternativeName>
    <alternativeName>
        <fullName evidence="10">Protein-beta-aspartate methyltransferase</fullName>
    </alternativeName>
</protein>